<dbReference type="PROSITE" id="PS51257">
    <property type="entry name" value="PROKAR_LIPOPROTEIN"/>
    <property type="match status" value="1"/>
</dbReference>
<dbReference type="Proteomes" id="UP000223913">
    <property type="component" value="Unassembled WGS sequence"/>
</dbReference>
<gene>
    <name evidence="1" type="ORF">CRP01_23625</name>
</gene>
<evidence type="ECO:0000313" key="2">
    <source>
        <dbReference type="Proteomes" id="UP000223913"/>
    </source>
</evidence>
<dbReference type="EMBL" id="PDUD01000027">
    <property type="protein sequence ID" value="PHN04187.1"/>
    <property type="molecule type" value="Genomic_DNA"/>
</dbReference>
<dbReference type="RefSeq" id="WP_099152573.1">
    <property type="nucleotide sequence ID" value="NZ_PDUD01000027.1"/>
</dbReference>
<protein>
    <recommendedName>
        <fullName evidence="3">DUF5034 domain-containing protein</fullName>
    </recommendedName>
</protein>
<organism evidence="1 2">
    <name type="scientific">Flavilitoribacter nigricans (strain ATCC 23147 / DSM 23189 / NBRC 102662 / NCIMB 1420 / SS-2)</name>
    <name type="common">Lewinella nigricans</name>
    <dbReference type="NCBI Taxonomy" id="1122177"/>
    <lineage>
        <taxon>Bacteria</taxon>
        <taxon>Pseudomonadati</taxon>
        <taxon>Bacteroidota</taxon>
        <taxon>Saprospiria</taxon>
        <taxon>Saprospirales</taxon>
        <taxon>Lewinellaceae</taxon>
        <taxon>Flavilitoribacter</taxon>
    </lineage>
</organism>
<comment type="caution">
    <text evidence="1">The sequence shown here is derived from an EMBL/GenBank/DDBJ whole genome shotgun (WGS) entry which is preliminary data.</text>
</comment>
<reference evidence="1 2" key="1">
    <citation type="submission" date="2017-10" db="EMBL/GenBank/DDBJ databases">
        <title>The draft genome sequence of Lewinella nigricans NBRC 102662.</title>
        <authorList>
            <person name="Wang K."/>
        </authorList>
    </citation>
    <scope>NUCLEOTIDE SEQUENCE [LARGE SCALE GENOMIC DNA]</scope>
    <source>
        <strain evidence="1 2">NBRC 102662</strain>
    </source>
</reference>
<dbReference type="Pfam" id="PF16437">
    <property type="entry name" value="DUF5034"/>
    <property type="match status" value="1"/>
</dbReference>
<dbReference type="OrthoDB" id="983197at2"/>
<dbReference type="InterPro" id="IPR032215">
    <property type="entry name" value="DUF5034"/>
</dbReference>
<evidence type="ECO:0000313" key="1">
    <source>
        <dbReference type="EMBL" id="PHN04187.1"/>
    </source>
</evidence>
<keyword evidence="2" id="KW-1185">Reference proteome</keyword>
<dbReference type="AlphaFoldDB" id="A0A2D0N6U4"/>
<sequence>MKWNKVLVVLLIPVAVNILSSCCECLESMFFDYTNCSISVEELDNSRLQPEVSSNKMILKEAFGLRVNVERKQDLCHQRSTPLFVTSAFAFSCECPPETVFQPLDSILTIQITTLRDFDDTHLSGSDVSEYFSVLLSTEFISIDEFISNLRNEVYDLEYDILKFDLMLMTPPPATGAHQFAVSLELSDGRVLSKSSSIIDLL</sequence>
<accession>A0A2D0N6U4</accession>
<evidence type="ECO:0008006" key="3">
    <source>
        <dbReference type="Google" id="ProtNLM"/>
    </source>
</evidence>
<name>A0A2D0N6U4_FLAN2</name>
<proteinExistence type="predicted"/>